<evidence type="ECO:0000259" key="5">
    <source>
        <dbReference type="PROSITE" id="PS50862"/>
    </source>
</evidence>
<feature type="binding site" evidence="4">
    <location>
        <position position="255"/>
    </location>
    <ligand>
        <name>L-histidine</name>
        <dbReference type="ChEBI" id="CHEBI:57595"/>
    </ligand>
</feature>
<keyword evidence="3" id="KW-0963">Cytoplasm</keyword>
<dbReference type="Gene3D" id="3.40.50.800">
    <property type="entry name" value="Anticodon-binding domain"/>
    <property type="match status" value="1"/>
</dbReference>
<dbReference type="NCBIfam" id="TIGR00442">
    <property type="entry name" value="hisS"/>
    <property type="match status" value="1"/>
</dbReference>
<dbReference type="InterPro" id="IPR045864">
    <property type="entry name" value="aa-tRNA-synth_II/BPL/LPL"/>
</dbReference>
<dbReference type="PATRIC" id="fig|1212765.3.peg.146"/>
<keyword evidence="2 3" id="KW-0067">ATP-binding</keyword>
<feature type="domain" description="Aminoacyl-transfer RNA synthetases class-II family profile" evidence="5">
    <location>
        <begin position="22"/>
        <end position="325"/>
    </location>
</feature>
<dbReference type="GO" id="GO:0005737">
    <property type="term" value="C:cytoplasm"/>
    <property type="evidence" value="ECO:0007669"/>
    <property type="project" value="UniProtKB-SubCell"/>
</dbReference>
<dbReference type="PROSITE" id="PS50862">
    <property type="entry name" value="AA_TRNA_LIGASE_II"/>
    <property type="match status" value="1"/>
</dbReference>
<dbReference type="Proteomes" id="UP000006502">
    <property type="component" value="Chromosome"/>
</dbReference>
<dbReference type="Gene3D" id="3.30.930.10">
    <property type="entry name" value="Bira Bifunctional Protein, Domain 2"/>
    <property type="match status" value="1"/>
</dbReference>
<evidence type="ECO:0000256" key="2">
    <source>
        <dbReference type="ARBA" id="ARBA00022840"/>
    </source>
</evidence>
<dbReference type="PANTHER" id="PTHR43707">
    <property type="entry name" value="HISTIDYL-TRNA SYNTHETASE"/>
    <property type="match status" value="1"/>
</dbReference>
<evidence type="ECO:0000256" key="4">
    <source>
        <dbReference type="PIRSR" id="PIRSR001549-1"/>
    </source>
</evidence>
<dbReference type="InterPro" id="IPR036621">
    <property type="entry name" value="Anticodon-bd_dom_sf"/>
</dbReference>
<dbReference type="InterPro" id="IPR015807">
    <property type="entry name" value="His-tRNA-ligase"/>
</dbReference>
<dbReference type="InterPro" id="IPR041715">
    <property type="entry name" value="HisRS-like_core"/>
</dbReference>
<comment type="similarity">
    <text evidence="1 3">Belongs to the class-II aminoacyl-tRNA synthetase family.</text>
</comment>
<evidence type="ECO:0000313" key="7">
    <source>
        <dbReference type="Proteomes" id="UP000006502"/>
    </source>
</evidence>
<comment type="subunit">
    <text evidence="3">Homodimer.</text>
</comment>
<dbReference type="PIRSF" id="PIRSF001549">
    <property type="entry name" value="His-tRNA_synth"/>
    <property type="match status" value="1"/>
</dbReference>
<dbReference type="InterPro" id="IPR006195">
    <property type="entry name" value="aa-tRNA-synth_II"/>
</dbReference>
<dbReference type="AlphaFoldDB" id="I7C5B5"/>
<feature type="binding site" evidence="4">
    <location>
        <position position="123"/>
    </location>
    <ligand>
        <name>L-histidine</name>
        <dbReference type="ChEBI" id="CHEBI:57595"/>
    </ligand>
</feature>
<dbReference type="HOGENOM" id="CLU_025113_1_1_14"/>
<organism evidence="6 7">
    <name type="scientific">Mycoplasma haematolamae (strain Purdue)</name>
    <dbReference type="NCBI Taxonomy" id="1212765"/>
    <lineage>
        <taxon>Bacteria</taxon>
        <taxon>Bacillati</taxon>
        <taxon>Mycoplasmatota</taxon>
        <taxon>Mollicutes</taxon>
        <taxon>Mycoplasmataceae</taxon>
        <taxon>Mycoplasma</taxon>
    </lineage>
</organism>
<feature type="binding site" evidence="4">
    <location>
        <begin position="77"/>
        <end position="79"/>
    </location>
    <ligand>
        <name>L-histidine</name>
        <dbReference type="ChEBI" id="CHEBI:57595"/>
    </ligand>
</feature>
<dbReference type="GO" id="GO:0006427">
    <property type="term" value="P:histidyl-tRNA aminoacylation"/>
    <property type="evidence" value="ECO:0007669"/>
    <property type="project" value="UniProtKB-UniRule"/>
</dbReference>
<feature type="binding site" evidence="4">
    <location>
        <position position="127"/>
    </location>
    <ligand>
        <name>L-histidine</name>
        <dbReference type="ChEBI" id="CHEBI:57595"/>
    </ligand>
</feature>
<dbReference type="InterPro" id="IPR004516">
    <property type="entry name" value="HisRS/HisZ"/>
</dbReference>
<evidence type="ECO:0000256" key="1">
    <source>
        <dbReference type="ARBA" id="ARBA00008226"/>
    </source>
</evidence>
<name>I7C5B5_MYCHA</name>
<protein>
    <recommendedName>
        <fullName evidence="3">Histidine--tRNA ligase</fullName>
        <ecNumber evidence="3">6.1.1.21</ecNumber>
    </recommendedName>
    <alternativeName>
        <fullName evidence="3">Histidyl-tRNA synthetase</fullName>
        <shortName evidence="3">HisRS</shortName>
    </alternativeName>
</protein>
<accession>I7C5B5</accession>
<comment type="subcellular location">
    <subcellularLocation>
        <location evidence="3">Cytoplasm</location>
    </subcellularLocation>
</comment>
<reference evidence="6 7" key="1">
    <citation type="journal article" date="2012" name="J. Bacteriol.">
        <title>Genome Sequence of "Candidatus Mycoplasma haemolamae" Strain Purdue, a Red Blood Cell Pathogen of Alpacas (Vicugna pacos) and Llamas (Lama glama).</title>
        <authorList>
            <person name="Guimaraes A.M."/>
            <person name="Toth B."/>
            <person name="Santos A.P."/>
            <person name="do Nascimento N.C."/>
            <person name="Kritchevsky J.E."/>
            <person name="Messick J.B."/>
        </authorList>
    </citation>
    <scope>NUCLEOTIDE SEQUENCE [LARGE SCALE GENOMIC DNA]</scope>
    <source>
        <strain evidence="6 7">Purdue</strain>
    </source>
</reference>
<dbReference type="EMBL" id="CP003731">
    <property type="protein sequence ID" value="AFO51702.1"/>
    <property type="molecule type" value="Genomic_DNA"/>
</dbReference>
<evidence type="ECO:0000256" key="3">
    <source>
        <dbReference type="HAMAP-Rule" id="MF_00127"/>
    </source>
</evidence>
<dbReference type="HAMAP" id="MF_00127">
    <property type="entry name" value="His_tRNA_synth"/>
    <property type="match status" value="1"/>
</dbReference>
<dbReference type="OrthoDB" id="9800814at2"/>
<keyword evidence="3" id="KW-0648">Protein biosynthesis</keyword>
<dbReference type="STRING" id="1212765.MHLP_00610"/>
<dbReference type="Pfam" id="PF13393">
    <property type="entry name" value="tRNA-synt_His"/>
    <property type="match status" value="1"/>
</dbReference>
<dbReference type="EC" id="6.1.1.21" evidence="3"/>
<dbReference type="GO" id="GO:0004821">
    <property type="term" value="F:histidine-tRNA ligase activity"/>
    <property type="evidence" value="ECO:0007669"/>
    <property type="project" value="UniProtKB-UniRule"/>
</dbReference>
<keyword evidence="3" id="KW-0030">Aminoacyl-tRNA synthetase</keyword>
<evidence type="ECO:0000313" key="6">
    <source>
        <dbReference type="EMBL" id="AFO51702.1"/>
    </source>
</evidence>
<feature type="binding site" evidence="4">
    <location>
        <position position="109"/>
    </location>
    <ligand>
        <name>L-histidine</name>
        <dbReference type="ChEBI" id="CHEBI:57595"/>
    </ligand>
</feature>
<feature type="binding site" evidence="4">
    <location>
        <begin position="259"/>
        <end position="260"/>
    </location>
    <ligand>
        <name>L-histidine</name>
        <dbReference type="ChEBI" id="CHEBI:57595"/>
    </ligand>
</feature>
<dbReference type="SUPFAM" id="SSF55681">
    <property type="entry name" value="Class II aaRS and biotin synthetases"/>
    <property type="match status" value="1"/>
</dbReference>
<dbReference type="PANTHER" id="PTHR43707:SF1">
    <property type="entry name" value="HISTIDINE--TRNA LIGASE, MITOCHONDRIAL-RELATED"/>
    <property type="match status" value="1"/>
</dbReference>
<keyword evidence="3 6" id="KW-0436">Ligase</keyword>
<dbReference type="GO" id="GO:0005524">
    <property type="term" value="F:ATP binding"/>
    <property type="evidence" value="ECO:0007669"/>
    <property type="project" value="UniProtKB-UniRule"/>
</dbReference>
<keyword evidence="7" id="KW-1185">Reference proteome</keyword>
<keyword evidence="3" id="KW-0547">Nucleotide-binding</keyword>
<gene>
    <name evidence="3 6" type="primary">hisS</name>
    <name evidence="6" type="ordered locus">MHLP_00610</name>
</gene>
<dbReference type="CDD" id="cd00773">
    <property type="entry name" value="HisRS-like_core"/>
    <property type="match status" value="1"/>
</dbReference>
<proteinExistence type="inferred from homology"/>
<reference evidence="7" key="2">
    <citation type="submission" date="2012-07" db="EMBL/GenBank/DDBJ databases">
        <title>Complete genome sequence of 'Candidatus Mycoplasma haemolamae'.</title>
        <authorList>
            <person name="Guimaraes A.M.S."/>
            <person name="Toth B."/>
            <person name="Santos A.P."/>
            <person name="Nascimento N.C."/>
            <person name="Sojka J.E."/>
            <person name="Messick J.B."/>
        </authorList>
    </citation>
    <scope>NUCLEOTIDE SEQUENCE [LARGE SCALE GENOMIC DNA]</scope>
    <source>
        <strain evidence="7">Purdue</strain>
    </source>
</reference>
<dbReference type="SUPFAM" id="SSF52954">
    <property type="entry name" value="Class II aaRS ABD-related"/>
    <property type="match status" value="1"/>
</dbReference>
<dbReference type="KEGG" id="mhl:MHLP_00610"/>
<comment type="catalytic activity">
    <reaction evidence="3">
        <text>tRNA(His) + L-histidine + ATP = L-histidyl-tRNA(His) + AMP + diphosphate + H(+)</text>
        <dbReference type="Rhea" id="RHEA:17313"/>
        <dbReference type="Rhea" id="RHEA-COMP:9665"/>
        <dbReference type="Rhea" id="RHEA-COMP:9689"/>
        <dbReference type="ChEBI" id="CHEBI:15378"/>
        <dbReference type="ChEBI" id="CHEBI:30616"/>
        <dbReference type="ChEBI" id="CHEBI:33019"/>
        <dbReference type="ChEBI" id="CHEBI:57595"/>
        <dbReference type="ChEBI" id="CHEBI:78442"/>
        <dbReference type="ChEBI" id="CHEBI:78527"/>
        <dbReference type="ChEBI" id="CHEBI:456215"/>
        <dbReference type="EC" id="6.1.1.21"/>
    </reaction>
</comment>
<sequence length="427" mass="50334">MFAQPRGTRTVLGLELEKKNCLRRLLTELVKKSCFIEIETPMFEYKTLFTNDKDDPSNILDKELFYLEGKKYALRPEGTAPVARAVVTEKLLHTLPSPLKFFYFAQCFRYERPQKGRFREFTQFGLEIINASSFIYEVETVKMIDSFLRNDLKLEKVELRINYLSSSETKAKWSKALTKYFLPLAEELSKTSQERIKVNPIRILDDRRDSQLKIVKAAPKISDFLSKAEEEEIKEIRGLLNKLEIRYLWDPNLVRGLDYYTGLVFEWSLNNLAIAGGGRYDELFNRFCKRHQKEVDKVPSLGLAIGIDRLQEALNEAKFRWPILPEKKIYLCNLTNEVDPKIMKLIERLREYEIVVDSNWDLQDLKSHFKYSSRLGIDWLLIYGPQERESREIILKQQFKNYKITFSLENQEALIREIRDVLGREIP</sequence>